<dbReference type="EMBL" id="BARS01042496">
    <property type="protein sequence ID" value="GAG41798.1"/>
    <property type="molecule type" value="Genomic_DNA"/>
</dbReference>
<organism evidence="2">
    <name type="scientific">marine sediment metagenome</name>
    <dbReference type="NCBI Taxonomy" id="412755"/>
    <lineage>
        <taxon>unclassified sequences</taxon>
        <taxon>metagenomes</taxon>
        <taxon>ecological metagenomes</taxon>
    </lineage>
</organism>
<gene>
    <name evidence="2" type="ORF">S01H1_64471</name>
</gene>
<accession>X0XYZ7</accession>
<name>X0XYZ7_9ZZZZ</name>
<feature type="non-terminal residue" evidence="2">
    <location>
        <position position="38"/>
    </location>
</feature>
<evidence type="ECO:0000256" key="1">
    <source>
        <dbReference type="SAM" id="MobiDB-lite"/>
    </source>
</evidence>
<evidence type="ECO:0000313" key="2">
    <source>
        <dbReference type="EMBL" id="GAG41798.1"/>
    </source>
</evidence>
<proteinExistence type="predicted"/>
<protein>
    <submittedName>
        <fullName evidence="2">Uncharacterized protein</fullName>
    </submittedName>
</protein>
<sequence>MSWHKDRLKAQRIAGPVAEKPKAKKKAAPKKKAAAKKK</sequence>
<feature type="compositionally biased region" description="Basic residues" evidence="1">
    <location>
        <begin position="22"/>
        <end position="38"/>
    </location>
</feature>
<comment type="caution">
    <text evidence="2">The sequence shown here is derived from an EMBL/GenBank/DDBJ whole genome shotgun (WGS) entry which is preliminary data.</text>
</comment>
<dbReference type="AlphaFoldDB" id="X0XYZ7"/>
<reference evidence="2" key="1">
    <citation type="journal article" date="2014" name="Front. Microbiol.">
        <title>High frequency of phylogenetically diverse reductive dehalogenase-homologous genes in deep subseafloor sedimentary metagenomes.</title>
        <authorList>
            <person name="Kawai M."/>
            <person name="Futagami T."/>
            <person name="Toyoda A."/>
            <person name="Takaki Y."/>
            <person name="Nishi S."/>
            <person name="Hori S."/>
            <person name="Arai W."/>
            <person name="Tsubouchi T."/>
            <person name="Morono Y."/>
            <person name="Uchiyama I."/>
            <person name="Ito T."/>
            <person name="Fujiyama A."/>
            <person name="Inagaki F."/>
            <person name="Takami H."/>
        </authorList>
    </citation>
    <scope>NUCLEOTIDE SEQUENCE</scope>
    <source>
        <strain evidence="2">Expedition CK06-06</strain>
    </source>
</reference>
<feature type="region of interest" description="Disordered" evidence="1">
    <location>
        <begin position="1"/>
        <end position="38"/>
    </location>
</feature>